<dbReference type="GO" id="GO:0016020">
    <property type="term" value="C:membrane"/>
    <property type="evidence" value="ECO:0007669"/>
    <property type="project" value="InterPro"/>
</dbReference>
<reference evidence="1" key="1">
    <citation type="submission" date="2018-10" db="EMBL/GenBank/DDBJ databases">
        <title>Hidden diversity of soil giant viruses.</title>
        <authorList>
            <person name="Schulz F."/>
            <person name="Alteio L."/>
            <person name="Goudeau D."/>
            <person name="Ryan E.M."/>
            <person name="Malmstrom R.R."/>
            <person name="Blanchard J."/>
            <person name="Woyke T."/>
        </authorList>
    </citation>
    <scope>NUCLEOTIDE SEQUENCE</scope>
    <source>
        <strain evidence="1">HYV1</strain>
    </source>
</reference>
<dbReference type="PANTHER" id="PTHR35984:SF1">
    <property type="entry name" value="PERIPLASMIC SERINE PROTEASE"/>
    <property type="match status" value="1"/>
</dbReference>
<dbReference type="InterPro" id="IPR029045">
    <property type="entry name" value="ClpP/crotonase-like_dom_sf"/>
</dbReference>
<dbReference type="PANTHER" id="PTHR35984">
    <property type="entry name" value="PERIPLASMIC SERINE PROTEASE"/>
    <property type="match status" value="1"/>
</dbReference>
<dbReference type="Gene3D" id="3.90.226.10">
    <property type="entry name" value="2-enoyl-CoA Hydratase, Chain A, domain 1"/>
    <property type="match status" value="1"/>
</dbReference>
<evidence type="ECO:0000313" key="1">
    <source>
        <dbReference type="EMBL" id="AYV82751.1"/>
    </source>
</evidence>
<dbReference type="EMBL" id="MK072384">
    <property type="protein sequence ID" value="AYV82751.1"/>
    <property type="molecule type" value="Genomic_DNA"/>
</dbReference>
<dbReference type="Pfam" id="PF01972">
    <property type="entry name" value="SDH_protease"/>
    <property type="match status" value="1"/>
</dbReference>
<name>A0A3G5A990_9VIRU</name>
<gene>
    <name evidence="1" type="ORF">Hyperionvirus2_119</name>
</gene>
<dbReference type="SUPFAM" id="SSF52096">
    <property type="entry name" value="ClpP/crotonase"/>
    <property type="match status" value="1"/>
</dbReference>
<dbReference type="InterPro" id="IPR002825">
    <property type="entry name" value="Pept_S49_ser-pept_pro"/>
</dbReference>
<accession>A0A3G5A990</accession>
<proteinExistence type="predicted"/>
<protein>
    <submittedName>
        <fullName evidence="1">Uncharacterized protein</fullName>
    </submittedName>
</protein>
<organism evidence="1">
    <name type="scientific">Hyperionvirus sp</name>
    <dbReference type="NCBI Taxonomy" id="2487770"/>
    <lineage>
        <taxon>Viruses</taxon>
        <taxon>Varidnaviria</taxon>
        <taxon>Bamfordvirae</taxon>
        <taxon>Nucleocytoviricota</taxon>
        <taxon>Megaviricetes</taxon>
        <taxon>Imitervirales</taxon>
        <taxon>Mimiviridae</taxon>
        <taxon>Klosneuvirinae</taxon>
    </lineage>
</organism>
<sequence length="263" mass="29797">MAAKVPPRPRQFSNASWGKHKIIVRTGVAAASAATLAATSYGFHKYLGMKNYLKENNTLILQNEDMISFLQQYESLDKNRDIIIKIHHTGGQYERHIWAANYLLREHKGSGKLIAHVPFLAQSGGCMIMLCCDEIIINKFTAITPTDPLLNIDPKFVPCRDIIANSKKGNVGIQSARWHSDLFTEECKALVKNLANSRKPKWNEATEKKIYEELFSGKYSHAHVFTPEELKNFGLPITVEPTDTGKLSIPWFLREDSFFANFK</sequence>